<accession>A0A835FL14</accession>
<feature type="compositionally biased region" description="Low complexity" evidence="1">
    <location>
        <begin position="253"/>
        <end position="266"/>
    </location>
</feature>
<feature type="region of interest" description="Disordered" evidence="1">
    <location>
        <begin position="326"/>
        <end position="392"/>
    </location>
</feature>
<evidence type="ECO:0000256" key="1">
    <source>
        <dbReference type="SAM" id="MobiDB-lite"/>
    </source>
</evidence>
<proteinExistence type="predicted"/>
<dbReference type="EMBL" id="JACEFO010000637">
    <property type="protein sequence ID" value="KAF8762527.1"/>
    <property type="molecule type" value="Genomic_DNA"/>
</dbReference>
<dbReference type="AlphaFoldDB" id="A0A835FL14"/>
<feature type="compositionally biased region" description="Low complexity" evidence="1">
    <location>
        <begin position="377"/>
        <end position="388"/>
    </location>
</feature>
<dbReference type="InterPro" id="IPR008480">
    <property type="entry name" value="DUF761_pln"/>
</dbReference>
<protein>
    <submittedName>
        <fullName evidence="2">Uncharacterized protein</fullName>
    </submittedName>
</protein>
<feature type="region of interest" description="Disordered" evidence="1">
    <location>
        <begin position="245"/>
        <end position="277"/>
    </location>
</feature>
<reference evidence="2" key="1">
    <citation type="submission" date="2020-07" db="EMBL/GenBank/DDBJ databases">
        <title>Genome sequence and genetic diversity analysis of an under-domesticated orphan crop, white fonio (Digitaria exilis).</title>
        <authorList>
            <person name="Bennetzen J.L."/>
            <person name="Chen S."/>
            <person name="Ma X."/>
            <person name="Wang X."/>
            <person name="Yssel A.E.J."/>
            <person name="Chaluvadi S.R."/>
            <person name="Johnson M."/>
            <person name="Gangashetty P."/>
            <person name="Hamidou F."/>
            <person name="Sanogo M.D."/>
            <person name="Zwaenepoel A."/>
            <person name="Wallace J."/>
            <person name="Van De Peer Y."/>
            <person name="Van Deynze A."/>
        </authorList>
    </citation>
    <scope>NUCLEOTIDE SEQUENCE</scope>
    <source>
        <tissue evidence="2">Leaves</tissue>
    </source>
</reference>
<sequence>MEKAHVHDPVQQYAPRHDRPFLHSVQSLLPHMRGGGWVWESAHVRDHSLGEAASRASSAVRRQAGDLMARRLHERIVPWSKGTSTSLPQAKLGAESRWAPVRGKRFRVVQRRTKPVATHSSDRQLARSAQPPSVLLAHVSENWRHMHADGEAHLTLPMPLAATRSNRLPEMPIRTIIPFDASNDLLWWSDTRRRTSPPAFQFPHRHNHTNHLDSAPIRRIDREDGRGRKIKGTLFGLLHARSSTRNKADHHSSSAPSMAVSVACPSTEEEEAMNRNKKRSSILGSLREAIKKVRFLLSFSATRWMLLTSVVGARGTAAPARRLSFDSRPGLLDVDGSSPASSRTSRSASMGTATTKSLSRTSSSSSTASPPQVLTRASSSSGGSPSAAGDDDIDQRAELFITNFYKQLQMERQVSLQLRYVRGNSWDRTP</sequence>
<dbReference type="OrthoDB" id="1682876at2759"/>
<keyword evidence="3" id="KW-1185">Reference proteome</keyword>
<organism evidence="2 3">
    <name type="scientific">Digitaria exilis</name>
    <dbReference type="NCBI Taxonomy" id="1010633"/>
    <lineage>
        <taxon>Eukaryota</taxon>
        <taxon>Viridiplantae</taxon>
        <taxon>Streptophyta</taxon>
        <taxon>Embryophyta</taxon>
        <taxon>Tracheophyta</taxon>
        <taxon>Spermatophyta</taxon>
        <taxon>Magnoliopsida</taxon>
        <taxon>Liliopsida</taxon>
        <taxon>Poales</taxon>
        <taxon>Poaceae</taxon>
        <taxon>PACMAD clade</taxon>
        <taxon>Panicoideae</taxon>
        <taxon>Panicodae</taxon>
        <taxon>Paniceae</taxon>
        <taxon>Anthephorinae</taxon>
        <taxon>Digitaria</taxon>
    </lineage>
</organism>
<comment type="caution">
    <text evidence="2">The sequence shown here is derived from an EMBL/GenBank/DDBJ whole genome shotgun (WGS) entry which is preliminary data.</text>
</comment>
<gene>
    <name evidence="2" type="ORF">HU200_009363</name>
</gene>
<dbReference type="Proteomes" id="UP000636709">
    <property type="component" value="Unassembled WGS sequence"/>
</dbReference>
<name>A0A835FL14_9POAL</name>
<dbReference type="Pfam" id="PF05553">
    <property type="entry name" value="DUF761"/>
    <property type="match status" value="1"/>
</dbReference>
<evidence type="ECO:0000313" key="3">
    <source>
        <dbReference type="Proteomes" id="UP000636709"/>
    </source>
</evidence>
<feature type="compositionally biased region" description="Low complexity" evidence="1">
    <location>
        <begin position="336"/>
        <end position="369"/>
    </location>
</feature>
<evidence type="ECO:0000313" key="2">
    <source>
        <dbReference type="EMBL" id="KAF8762527.1"/>
    </source>
</evidence>